<dbReference type="Gene3D" id="3.30.70.1430">
    <property type="entry name" value="Multidrug efflux transporter AcrB pore domain"/>
    <property type="match status" value="2"/>
</dbReference>
<dbReference type="SUPFAM" id="SSF82693">
    <property type="entry name" value="Multidrug efflux transporter AcrB pore domain, PN1, PN2, PC1 and PC2 subdomains"/>
    <property type="match status" value="3"/>
</dbReference>
<dbReference type="EMBL" id="QNRY01000019">
    <property type="protein sequence ID" value="RBP61968.1"/>
    <property type="molecule type" value="Genomic_DNA"/>
</dbReference>
<dbReference type="Gene3D" id="1.20.1640.10">
    <property type="entry name" value="Multidrug efflux transporter AcrB transmembrane domain"/>
    <property type="match status" value="2"/>
</dbReference>
<feature type="transmembrane region" description="Helical" evidence="9">
    <location>
        <begin position="970"/>
        <end position="990"/>
    </location>
</feature>
<evidence type="ECO:0000256" key="6">
    <source>
        <dbReference type="ARBA" id="ARBA00022692"/>
    </source>
</evidence>
<feature type="transmembrane region" description="Helical" evidence="9">
    <location>
        <begin position="342"/>
        <end position="361"/>
    </location>
</feature>
<dbReference type="InterPro" id="IPR004764">
    <property type="entry name" value="MdtF-like"/>
</dbReference>
<sequence length="1040" mass="110421">MLFSRFFVRRPVFAWVIAILIVLAGAMALREMAIGQYPDVAPPTVKISATYTGASAETLENSVTQVIEQELTGLDGLLYFSSTSSSDGTVSINVTFAQGTDANIAQVQVQNKVQQAEARLPAEVTAQGVTVEKSQTSFLLIMALYDALDKHSGTDIADWLVSNIQDPLARVQGVGDVQVFGSEYAMRIWLDPAKLASYSLMPSDIETAIEAQNTQVSAGKVGAPPSPDAQQLTATVRTMSRLKTPQQFRDIIVKSDSAGAIVHLGDVARVELGSEDYSNVTRLNGHPAAGIAVMLASGANALDTATKVKAKLAEFQRNMPQGYEIAYPKDNTAFIKISVTEVVETLLIAIALVIAVMYIFLQNVRATLIPALAVPVVMMGTFAVLSVFGYSINTLTLFGMVLAIGLLVDDAIVVVENVERIMREEKVPAIEATEKSMGEISGALVAIAIVLSAVFLPMAFFGGSTGVIYRQFSVTIVSAMILSVVVALTLTPALCGALLKAPDGHENRFARGFNRFYEKTETKYGRKVAGILRRPARAILVYLVIAGIMIVLLMRLPGGFLPVEDQGDVMVQYTLPAGATMNRTNQVSKAVEAYFLDKEKANTEVIFTISGFNFSGSAQNAGMAFVALKDWSERSGSDNTAQSIATRAMKNLAGVRDAQIYTLVPPAVDGLGQSNGFTFELQAMGATTRDELKTLRDQLVKDASASGELASVRANELPEMPQLNVEIDTAKAVALGLSISDVTATLSSGWGGTYVNDFLSSGRVKKVYLQGDSQFRSKPDDLNHWFVKGGNDDMTPFSAFATTRWTSGADTLTRYGGSSSYEIQGEGATGTSSSAALDKMEALAKALPAGATYSWSGLSLQERMASGQAGLLYGFSILVVFLCLAALYESWSVPLSVLMVIPLGVVGAVTAATLRGLDNDVYFQVALLTTIGLSSKNAILIVEFAEAALNQGKSVGAAAFAAARTRLRPILMTSFAFIAGVLPLAISTGAGANSRIAIGTGIVGGTVTATFLAIFFVPLFFVLVKKVVTKVAVVGSKSSC</sequence>
<feature type="transmembrane region" description="Helical" evidence="9">
    <location>
        <begin position="536"/>
        <end position="556"/>
    </location>
</feature>
<comment type="caution">
    <text evidence="9">Lacks conserved residue(s) required for the propagation of feature annotation.</text>
</comment>
<dbReference type="Proteomes" id="UP000253046">
    <property type="component" value="Unassembled WGS sequence"/>
</dbReference>
<feature type="transmembrane region" description="Helical" evidence="9">
    <location>
        <begin position="895"/>
        <end position="915"/>
    </location>
</feature>
<evidence type="ECO:0000256" key="5">
    <source>
        <dbReference type="ARBA" id="ARBA00022519"/>
    </source>
</evidence>
<evidence type="ECO:0000256" key="8">
    <source>
        <dbReference type="ARBA" id="ARBA00023136"/>
    </source>
</evidence>
<dbReference type="SUPFAM" id="SSF82714">
    <property type="entry name" value="Multidrug efflux transporter AcrB TolC docking domain, DN and DC subdomains"/>
    <property type="match status" value="2"/>
</dbReference>
<evidence type="ECO:0000313" key="11">
    <source>
        <dbReference type="Proteomes" id="UP000253046"/>
    </source>
</evidence>
<dbReference type="Gene3D" id="3.30.70.1320">
    <property type="entry name" value="Multidrug efflux transporter AcrB pore domain like"/>
    <property type="match status" value="1"/>
</dbReference>
<keyword evidence="7 9" id="KW-1133">Transmembrane helix</keyword>
<feature type="transmembrane region" description="Helical" evidence="9">
    <location>
        <begin position="996"/>
        <end position="1024"/>
    </location>
</feature>
<dbReference type="GO" id="GO:0015562">
    <property type="term" value="F:efflux transmembrane transporter activity"/>
    <property type="evidence" value="ECO:0007669"/>
    <property type="project" value="InterPro"/>
</dbReference>
<organism evidence="10 11">
    <name type="scientific">Brenneria salicis ATCC 15712 = DSM 30166</name>
    <dbReference type="NCBI Taxonomy" id="714314"/>
    <lineage>
        <taxon>Bacteria</taxon>
        <taxon>Pseudomonadati</taxon>
        <taxon>Pseudomonadota</taxon>
        <taxon>Gammaproteobacteria</taxon>
        <taxon>Enterobacterales</taxon>
        <taxon>Pectobacteriaceae</taxon>
        <taxon>Brenneria</taxon>
    </lineage>
</organism>
<accession>A0A366I3D3</accession>
<dbReference type="GO" id="GO:0042910">
    <property type="term" value="F:xenobiotic transmembrane transporter activity"/>
    <property type="evidence" value="ECO:0007669"/>
    <property type="project" value="TreeGrafter"/>
</dbReference>
<feature type="transmembrane region" description="Helical" evidence="9">
    <location>
        <begin position="921"/>
        <end position="949"/>
    </location>
</feature>
<feature type="transmembrane region" description="Helical" evidence="9">
    <location>
        <begin position="395"/>
        <end position="415"/>
    </location>
</feature>
<dbReference type="NCBIfam" id="TIGR00915">
    <property type="entry name" value="2A0602"/>
    <property type="match status" value="1"/>
</dbReference>
<feature type="transmembrane region" description="Helical" evidence="9">
    <location>
        <begin position="368"/>
        <end position="389"/>
    </location>
</feature>
<dbReference type="Pfam" id="PF00873">
    <property type="entry name" value="ACR_tran"/>
    <property type="match status" value="1"/>
</dbReference>
<dbReference type="Gene3D" id="3.30.2090.10">
    <property type="entry name" value="Multidrug efflux transporter AcrB TolC docking domain, DN and DC subdomains"/>
    <property type="match status" value="2"/>
</dbReference>
<dbReference type="NCBIfam" id="NF000282">
    <property type="entry name" value="RND_permease_1"/>
    <property type="match status" value="1"/>
</dbReference>
<feature type="transmembrane region" description="Helical" evidence="9">
    <location>
        <begin position="472"/>
        <end position="499"/>
    </location>
</feature>
<evidence type="ECO:0000256" key="2">
    <source>
        <dbReference type="ARBA" id="ARBA00010942"/>
    </source>
</evidence>
<comment type="caution">
    <text evidence="10">The sequence shown here is derived from an EMBL/GenBank/DDBJ whole genome shotgun (WGS) entry which is preliminary data.</text>
</comment>
<evidence type="ECO:0000256" key="7">
    <source>
        <dbReference type="ARBA" id="ARBA00022989"/>
    </source>
</evidence>
<dbReference type="SUPFAM" id="SSF82866">
    <property type="entry name" value="Multidrug efflux transporter AcrB transmembrane domain"/>
    <property type="match status" value="2"/>
</dbReference>
<comment type="similarity">
    <text evidence="2 9">Belongs to the resistance-nodulation-cell division (RND) (TC 2.A.6) family.</text>
</comment>
<evidence type="ECO:0000313" key="10">
    <source>
        <dbReference type="EMBL" id="RBP61968.1"/>
    </source>
</evidence>
<keyword evidence="3 9" id="KW-0813">Transport</keyword>
<keyword evidence="11" id="KW-1185">Reference proteome</keyword>
<dbReference type="GO" id="GO:0009636">
    <property type="term" value="P:response to toxic substance"/>
    <property type="evidence" value="ECO:0007669"/>
    <property type="project" value="UniProtKB-ARBA"/>
</dbReference>
<evidence type="ECO:0000256" key="9">
    <source>
        <dbReference type="RuleBase" id="RU364070"/>
    </source>
</evidence>
<dbReference type="InterPro" id="IPR001036">
    <property type="entry name" value="Acrflvin-R"/>
</dbReference>
<evidence type="ECO:0000256" key="3">
    <source>
        <dbReference type="ARBA" id="ARBA00022448"/>
    </source>
</evidence>
<proteinExistence type="inferred from homology"/>
<dbReference type="AlphaFoldDB" id="A0A366I3D3"/>
<evidence type="ECO:0000256" key="4">
    <source>
        <dbReference type="ARBA" id="ARBA00022475"/>
    </source>
</evidence>
<comment type="subcellular location">
    <subcellularLocation>
        <location evidence="1 9">Cell inner membrane</location>
        <topology evidence="1 9">Multi-pass membrane protein</topology>
    </subcellularLocation>
</comment>
<keyword evidence="8 9" id="KW-0472">Membrane</keyword>
<dbReference type="GO" id="GO:0005886">
    <property type="term" value="C:plasma membrane"/>
    <property type="evidence" value="ECO:0007669"/>
    <property type="project" value="UniProtKB-SubCell"/>
</dbReference>
<dbReference type="Gene3D" id="3.30.70.1440">
    <property type="entry name" value="Multidrug efflux transporter AcrB pore domain"/>
    <property type="match status" value="1"/>
</dbReference>
<dbReference type="PANTHER" id="PTHR32063">
    <property type="match status" value="1"/>
</dbReference>
<feature type="transmembrane region" description="Helical" evidence="9">
    <location>
        <begin position="436"/>
        <end position="460"/>
    </location>
</feature>
<dbReference type="InterPro" id="IPR027463">
    <property type="entry name" value="AcrB_DN_DC_subdom"/>
</dbReference>
<evidence type="ECO:0000256" key="1">
    <source>
        <dbReference type="ARBA" id="ARBA00004429"/>
    </source>
</evidence>
<dbReference type="FunFam" id="1.20.1640.10:FF:000001">
    <property type="entry name" value="Efflux pump membrane transporter"/>
    <property type="match status" value="1"/>
</dbReference>
<keyword evidence="5 9" id="KW-0997">Cell inner membrane</keyword>
<keyword evidence="4" id="KW-1003">Cell membrane</keyword>
<gene>
    <name evidence="10" type="ORF">DES54_11947</name>
</gene>
<feature type="transmembrane region" description="Helical" evidence="9">
    <location>
        <begin position="870"/>
        <end position="888"/>
    </location>
</feature>
<name>A0A366I3D3_9GAMM</name>
<dbReference type="FunFam" id="3.30.70.1430:FF:000001">
    <property type="entry name" value="Efflux pump membrane transporter"/>
    <property type="match status" value="1"/>
</dbReference>
<keyword evidence="6 9" id="KW-0812">Transmembrane</keyword>
<reference evidence="10 11" key="1">
    <citation type="submission" date="2018-06" db="EMBL/GenBank/DDBJ databases">
        <title>Genomic Encyclopedia of Type Strains, Phase IV (KMG-IV): sequencing the most valuable type-strain genomes for metagenomic binning, comparative biology and taxonomic classification.</title>
        <authorList>
            <person name="Goeker M."/>
        </authorList>
    </citation>
    <scope>NUCLEOTIDE SEQUENCE [LARGE SCALE GENOMIC DNA]</scope>
    <source>
        <strain evidence="10 11">DSM 30166</strain>
    </source>
</reference>
<protein>
    <recommendedName>
        <fullName evidence="9">Efflux pump membrane transporter</fullName>
    </recommendedName>
</protein>
<dbReference type="PANTHER" id="PTHR32063:SF32">
    <property type="entry name" value="AMINOGLYCOSIDE EFFLUX PUMP-RELATED"/>
    <property type="match status" value="1"/>
</dbReference>
<dbReference type="PRINTS" id="PR00702">
    <property type="entry name" value="ACRIFLAVINRP"/>
</dbReference>